<keyword evidence="20" id="KW-1185">Reference proteome</keyword>
<dbReference type="SUPFAM" id="SSF51984">
    <property type="entry name" value="MurCD N-terminal domain"/>
    <property type="match status" value="1"/>
</dbReference>
<keyword evidence="10 14" id="KW-0573">Peptidoglycan synthesis</keyword>
<evidence type="ECO:0000256" key="3">
    <source>
        <dbReference type="ARBA" id="ARBA00012211"/>
    </source>
</evidence>
<keyword evidence="9 14" id="KW-0133">Cell shape</keyword>
<dbReference type="Pfam" id="PF01225">
    <property type="entry name" value="Mur_ligase"/>
    <property type="match status" value="1"/>
</dbReference>
<comment type="subcellular location">
    <subcellularLocation>
        <location evidence="1 14">Cytoplasm</location>
    </subcellularLocation>
</comment>
<evidence type="ECO:0000256" key="6">
    <source>
        <dbReference type="ARBA" id="ARBA00022618"/>
    </source>
</evidence>
<feature type="domain" description="Mur ligase C-terminal" evidence="17">
    <location>
        <begin position="308"/>
        <end position="430"/>
    </location>
</feature>
<comment type="catalytic activity">
    <reaction evidence="13 14">
        <text>UDP-N-acetyl-alpha-D-muramate + L-alanine + ATP = UDP-N-acetyl-alpha-D-muramoyl-L-alanine + ADP + phosphate + H(+)</text>
        <dbReference type="Rhea" id="RHEA:23372"/>
        <dbReference type="ChEBI" id="CHEBI:15378"/>
        <dbReference type="ChEBI" id="CHEBI:30616"/>
        <dbReference type="ChEBI" id="CHEBI:43474"/>
        <dbReference type="ChEBI" id="CHEBI:57972"/>
        <dbReference type="ChEBI" id="CHEBI:70757"/>
        <dbReference type="ChEBI" id="CHEBI:83898"/>
        <dbReference type="ChEBI" id="CHEBI:456216"/>
        <dbReference type="EC" id="6.3.2.8"/>
    </reaction>
</comment>
<dbReference type="InterPro" id="IPR036615">
    <property type="entry name" value="Mur_ligase_C_dom_sf"/>
</dbReference>
<sequence>MKLDKHIQNIYFIGIGGIGMSALARYFLMTGKQVFGYDKTPTELTKALITEGVTITYEDQLTPVETSFAKETSLIVYTPAIPVESVLLKYFKTNGYPIVKRSELLGEITKTGKCLAVAGTHGKTTTSAILAHLLAETNQKVTAFLGGIAENYQSNVILKGQDYTVVEADEFDRSFLKLNPFIAGITSMDADHLDIYGDEATIKLAFTEFASLVPNDGFLLHKKGLPLNGLTVAVEEEADFEAQNVRINNGAYVFDLKSPKVTVKNITLNLPGRHNLFNAILALGMAVCSGVPIDSLPKALLSFKGVKRRFSYKLKTSNCVLIDDYAHHPEEINAVHQAVTEMYPNQETLVVFQPHLFSRTRDFGDAFAESLSKFDKVFLLEIYPAREKPIDGINAQWLLDKIKNNNKELISKEALPNAVKKSKTPVVVMLGAGDIGEEVNKVKSALNNEN</sequence>
<dbReference type="InterPro" id="IPR050061">
    <property type="entry name" value="MurCDEF_pg_biosynth"/>
</dbReference>
<organism evidence="19 20">
    <name type="scientific">Planktosalinus lacus</name>
    <dbReference type="NCBI Taxonomy" id="1526573"/>
    <lineage>
        <taxon>Bacteria</taxon>
        <taxon>Pseudomonadati</taxon>
        <taxon>Bacteroidota</taxon>
        <taxon>Flavobacteriia</taxon>
        <taxon>Flavobacteriales</taxon>
        <taxon>Flavobacteriaceae</taxon>
        <taxon>Planktosalinus</taxon>
    </lineage>
</organism>
<dbReference type="RefSeq" id="WP_188440440.1">
    <property type="nucleotide sequence ID" value="NZ_BMGK01000004.1"/>
</dbReference>
<dbReference type="GO" id="GO:0008763">
    <property type="term" value="F:UDP-N-acetylmuramate-L-alanine ligase activity"/>
    <property type="evidence" value="ECO:0007669"/>
    <property type="project" value="UniProtKB-UniRule"/>
</dbReference>
<evidence type="ECO:0000256" key="14">
    <source>
        <dbReference type="HAMAP-Rule" id="MF_00046"/>
    </source>
</evidence>
<comment type="similarity">
    <text evidence="14">Belongs to the MurCDEF family.</text>
</comment>
<evidence type="ECO:0000256" key="1">
    <source>
        <dbReference type="ARBA" id="ARBA00004496"/>
    </source>
</evidence>
<reference evidence="19" key="2">
    <citation type="submission" date="2020-09" db="EMBL/GenBank/DDBJ databases">
        <authorList>
            <person name="Sun Q."/>
            <person name="Zhou Y."/>
        </authorList>
    </citation>
    <scope>NUCLEOTIDE SEQUENCE</scope>
    <source>
        <strain evidence="19">CGMCC 1.12924</strain>
    </source>
</reference>
<evidence type="ECO:0000256" key="4">
    <source>
        <dbReference type="ARBA" id="ARBA00022490"/>
    </source>
</evidence>
<dbReference type="Gene3D" id="3.40.50.720">
    <property type="entry name" value="NAD(P)-binding Rossmann-like Domain"/>
    <property type="match status" value="1"/>
</dbReference>
<evidence type="ECO:0000313" key="19">
    <source>
        <dbReference type="EMBL" id="GGD89301.1"/>
    </source>
</evidence>
<keyword evidence="15" id="KW-1133">Transmembrane helix</keyword>
<dbReference type="EMBL" id="BMGK01000004">
    <property type="protein sequence ID" value="GGD89301.1"/>
    <property type="molecule type" value="Genomic_DNA"/>
</dbReference>
<feature type="domain" description="Mur ligase N-terminal catalytic" evidence="16">
    <location>
        <begin position="10"/>
        <end position="110"/>
    </location>
</feature>
<dbReference type="NCBIfam" id="TIGR01082">
    <property type="entry name" value="murC"/>
    <property type="match status" value="1"/>
</dbReference>
<comment type="caution">
    <text evidence="19">The sequence shown here is derived from an EMBL/GenBank/DDBJ whole genome shotgun (WGS) entry which is preliminary data.</text>
</comment>
<dbReference type="Proteomes" id="UP000652231">
    <property type="component" value="Unassembled WGS sequence"/>
</dbReference>
<reference evidence="19" key="1">
    <citation type="journal article" date="2014" name="Int. J. Syst. Evol. Microbiol.">
        <title>Complete genome sequence of Corynebacterium casei LMG S-19264T (=DSM 44701T), isolated from a smear-ripened cheese.</title>
        <authorList>
            <consortium name="US DOE Joint Genome Institute (JGI-PGF)"/>
            <person name="Walter F."/>
            <person name="Albersmeier A."/>
            <person name="Kalinowski J."/>
            <person name="Ruckert C."/>
        </authorList>
    </citation>
    <scope>NUCLEOTIDE SEQUENCE</scope>
    <source>
        <strain evidence="19">CGMCC 1.12924</strain>
    </source>
</reference>
<dbReference type="UniPathway" id="UPA00219"/>
<evidence type="ECO:0000259" key="16">
    <source>
        <dbReference type="Pfam" id="PF01225"/>
    </source>
</evidence>
<name>A0A8J2Y9M9_9FLAO</name>
<evidence type="ECO:0000259" key="18">
    <source>
        <dbReference type="Pfam" id="PF08245"/>
    </source>
</evidence>
<evidence type="ECO:0000256" key="7">
    <source>
        <dbReference type="ARBA" id="ARBA00022741"/>
    </source>
</evidence>
<protein>
    <recommendedName>
        <fullName evidence="3 14">UDP-N-acetylmuramate--L-alanine ligase</fullName>
        <ecNumber evidence="3 14">6.3.2.8</ecNumber>
    </recommendedName>
    <alternativeName>
        <fullName evidence="14">UDP-N-acetylmuramoyl-L-alanine synthetase</fullName>
    </alternativeName>
</protein>
<comment type="function">
    <text evidence="14">Cell wall formation.</text>
</comment>
<dbReference type="HAMAP" id="MF_00046">
    <property type="entry name" value="MurC"/>
    <property type="match status" value="1"/>
</dbReference>
<evidence type="ECO:0000256" key="8">
    <source>
        <dbReference type="ARBA" id="ARBA00022840"/>
    </source>
</evidence>
<feature type="domain" description="Mur ligase central" evidence="18">
    <location>
        <begin position="117"/>
        <end position="286"/>
    </location>
</feature>
<keyword evidence="11 14" id="KW-0131">Cell cycle</keyword>
<evidence type="ECO:0000313" key="20">
    <source>
        <dbReference type="Proteomes" id="UP000652231"/>
    </source>
</evidence>
<dbReference type="GO" id="GO:0005737">
    <property type="term" value="C:cytoplasm"/>
    <property type="evidence" value="ECO:0007669"/>
    <property type="project" value="UniProtKB-SubCell"/>
</dbReference>
<dbReference type="InterPro" id="IPR000713">
    <property type="entry name" value="Mur_ligase_N"/>
</dbReference>
<dbReference type="Pfam" id="PF08245">
    <property type="entry name" value="Mur_ligase_M"/>
    <property type="match status" value="1"/>
</dbReference>
<evidence type="ECO:0000259" key="17">
    <source>
        <dbReference type="Pfam" id="PF02875"/>
    </source>
</evidence>
<dbReference type="InterPro" id="IPR013221">
    <property type="entry name" value="Mur_ligase_cen"/>
</dbReference>
<keyword evidence="8 14" id="KW-0067">ATP-binding</keyword>
<dbReference type="GO" id="GO:0051301">
    <property type="term" value="P:cell division"/>
    <property type="evidence" value="ECO:0007669"/>
    <property type="project" value="UniProtKB-KW"/>
</dbReference>
<dbReference type="SUPFAM" id="SSF53623">
    <property type="entry name" value="MurD-like peptide ligases, catalytic domain"/>
    <property type="match status" value="1"/>
</dbReference>
<evidence type="ECO:0000256" key="9">
    <source>
        <dbReference type="ARBA" id="ARBA00022960"/>
    </source>
</evidence>
<keyword evidence="12 14" id="KW-0961">Cell wall biogenesis/degradation</keyword>
<keyword evidence="6 14" id="KW-0132">Cell division</keyword>
<feature type="binding site" evidence="14">
    <location>
        <begin position="119"/>
        <end position="125"/>
    </location>
    <ligand>
        <name>ATP</name>
        <dbReference type="ChEBI" id="CHEBI:30616"/>
    </ligand>
</feature>
<evidence type="ECO:0000256" key="10">
    <source>
        <dbReference type="ARBA" id="ARBA00022984"/>
    </source>
</evidence>
<gene>
    <name evidence="14 19" type="primary">murC</name>
    <name evidence="19" type="ORF">GCM10011312_11440</name>
</gene>
<keyword evidence="15" id="KW-0472">Membrane</keyword>
<keyword evidence="4 14" id="KW-0963">Cytoplasm</keyword>
<keyword evidence="7 14" id="KW-0547">Nucleotide-binding</keyword>
<dbReference type="Gene3D" id="3.90.190.20">
    <property type="entry name" value="Mur ligase, C-terminal domain"/>
    <property type="match status" value="1"/>
</dbReference>
<dbReference type="PANTHER" id="PTHR43445">
    <property type="entry name" value="UDP-N-ACETYLMURAMATE--L-ALANINE LIGASE-RELATED"/>
    <property type="match status" value="1"/>
</dbReference>
<accession>A0A8J2Y9M9</accession>
<dbReference type="GO" id="GO:0071555">
    <property type="term" value="P:cell wall organization"/>
    <property type="evidence" value="ECO:0007669"/>
    <property type="project" value="UniProtKB-KW"/>
</dbReference>
<keyword evidence="15" id="KW-0812">Transmembrane</keyword>
<dbReference type="SUPFAM" id="SSF53244">
    <property type="entry name" value="MurD-like peptide ligases, peptide-binding domain"/>
    <property type="match status" value="1"/>
</dbReference>
<dbReference type="GO" id="GO:0009252">
    <property type="term" value="P:peptidoglycan biosynthetic process"/>
    <property type="evidence" value="ECO:0007669"/>
    <property type="project" value="UniProtKB-UniRule"/>
</dbReference>
<dbReference type="GO" id="GO:0005524">
    <property type="term" value="F:ATP binding"/>
    <property type="evidence" value="ECO:0007669"/>
    <property type="project" value="UniProtKB-UniRule"/>
</dbReference>
<feature type="transmembrane region" description="Helical" evidence="15">
    <location>
        <begin position="9"/>
        <end position="28"/>
    </location>
</feature>
<dbReference type="EC" id="6.3.2.8" evidence="3 14"/>
<dbReference type="Gene3D" id="3.40.1190.10">
    <property type="entry name" value="Mur-like, catalytic domain"/>
    <property type="match status" value="1"/>
</dbReference>
<evidence type="ECO:0000256" key="11">
    <source>
        <dbReference type="ARBA" id="ARBA00023306"/>
    </source>
</evidence>
<evidence type="ECO:0000256" key="5">
    <source>
        <dbReference type="ARBA" id="ARBA00022598"/>
    </source>
</evidence>
<dbReference type="InterPro" id="IPR036565">
    <property type="entry name" value="Mur-like_cat_sf"/>
</dbReference>
<dbReference type="AlphaFoldDB" id="A0A8J2Y9M9"/>
<comment type="pathway">
    <text evidence="2 14">Cell wall biogenesis; peptidoglycan biosynthesis.</text>
</comment>
<dbReference type="Pfam" id="PF02875">
    <property type="entry name" value="Mur_ligase_C"/>
    <property type="match status" value="1"/>
</dbReference>
<dbReference type="InterPro" id="IPR004101">
    <property type="entry name" value="Mur_ligase_C"/>
</dbReference>
<evidence type="ECO:0000256" key="13">
    <source>
        <dbReference type="ARBA" id="ARBA00047833"/>
    </source>
</evidence>
<keyword evidence="5 14" id="KW-0436">Ligase</keyword>
<proteinExistence type="inferred from homology"/>
<evidence type="ECO:0000256" key="2">
    <source>
        <dbReference type="ARBA" id="ARBA00004752"/>
    </source>
</evidence>
<dbReference type="InterPro" id="IPR005758">
    <property type="entry name" value="UDP-N-AcMur_Ala_ligase_MurC"/>
</dbReference>
<evidence type="ECO:0000256" key="12">
    <source>
        <dbReference type="ARBA" id="ARBA00023316"/>
    </source>
</evidence>
<dbReference type="GO" id="GO:0008360">
    <property type="term" value="P:regulation of cell shape"/>
    <property type="evidence" value="ECO:0007669"/>
    <property type="project" value="UniProtKB-KW"/>
</dbReference>
<evidence type="ECO:0000256" key="15">
    <source>
        <dbReference type="SAM" id="Phobius"/>
    </source>
</evidence>
<dbReference type="PANTHER" id="PTHR43445:SF3">
    <property type="entry name" value="UDP-N-ACETYLMURAMATE--L-ALANINE LIGASE"/>
    <property type="match status" value="1"/>
</dbReference>